<keyword evidence="3" id="KW-0812">Transmembrane</keyword>
<feature type="transmembrane region" description="Helical" evidence="3">
    <location>
        <begin position="537"/>
        <end position="562"/>
    </location>
</feature>
<feature type="transmembrane region" description="Helical" evidence="3">
    <location>
        <begin position="657"/>
        <end position="677"/>
    </location>
</feature>
<keyword evidence="3" id="KW-0472">Membrane</keyword>
<feature type="transmembrane region" description="Helical" evidence="3">
    <location>
        <begin position="363"/>
        <end position="384"/>
    </location>
</feature>
<feature type="transmembrane region" description="Helical" evidence="3">
    <location>
        <begin position="414"/>
        <end position="434"/>
    </location>
</feature>
<feature type="compositionally biased region" description="Acidic residues" evidence="2">
    <location>
        <begin position="784"/>
        <end position="796"/>
    </location>
</feature>
<gene>
    <name evidence="4" type="ORF">BN59_00597</name>
</gene>
<feature type="region of interest" description="Disordered" evidence="2">
    <location>
        <begin position="747"/>
        <end position="806"/>
    </location>
</feature>
<feature type="transmembrane region" description="Helical" evidence="3">
    <location>
        <begin position="440"/>
        <end position="461"/>
    </location>
</feature>
<proteinExistence type="predicted"/>
<feature type="transmembrane region" description="Helical" evidence="3">
    <location>
        <begin position="683"/>
        <end position="701"/>
    </location>
</feature>
<keyword evidence="1" id="KW-0175">Coiled coil</keyword>
<keyword evidence="5" id="KW-1185">Reference proteome</keyword>
<reference evidence="4 5" key="1">
    <citation type="submission" date="2014-06" db="EMBL/GenBank/DDBJ databases">
        <authorList>
            <person name="Urmite Genomes Urmite Genomes"/>
        </authorList>
    </citation>
    <scope>NUCLEOTIDE SEQUENCE [LARGE SCALE GENOMIC DNA]</scope>
</reference>
<feature type="compositionally biased region" description="Low complexity" evidence="2">
    <location>
        <begin position="797"/>
        <end position="806"/>
    </location>
</feature>
<dbReference type="eggNOG" id="ENOG5030MUW">
    <property type="taxonomic scope" value="Bacteria"/>
</dbReference>
<organism evidence="4 5">
    <name type="scientific">Legionella massiliensis</name>
    <dbReference type="NCBI Taxonomy" id="1034943"/>
    <lineage>
        <taxon>Bacteria</taxon>
        <taxon>Pseudomonadati</taxon>
        <taxon>Pseudomonadota</taxon>
        <taxon>Gammaproteobacteria</taxon>
        <taxon>Legionellales</taxon>
        <taxon>Legionellaceae</taxon>
        <taxon>Legionella</taxon>
    </lineage>
</organism>
<name>A0A078KPJ5_9GAMM</name>
<evidence type="ECO:0000256" key="1">
    <source>
        <dbReference type="SAM" id="Coils"/>
    </source>
</evidence>
<evidence type="ECO:0000313" key="4">
    <source>
        <dbReference type="EMBL" id="CDZ76330.1"/>
    </source>
</evidence>
<evidence type="ECO:0000256" key="3">
    <source>
        <dbReference type="SAM" id="Phobius"/>
    </source>
</evidence>
<accession>A0A078KPJ5</accession>
<feature type="transmembrane region" description="Helical" evidence="3">
    <location>
        <begin position="327"/>
        <end position="351"/>
    </location>
</feature>
<feature type="region of interest" description="Disordered" evidence="2">
    <location>
        <begin position="30"/>
        <end position="51"/>
    </location>
</feature>
<protein>
    <submittedName>
        <fullName evidence="4">ATPase involved in DNA repair</fullName>
    </submittedName>
</protein>
<evidence type="ECO:0000256" key="2">
    <source>
        <dbReference type="SAM" id="MobiDB-lite"/>
    </source>
</evidence>
<dbReference type="RefSeq" id="WP_043872889.1">
    <property type="nucleotide sequence ID" value="NZ_CCVW01000001.1"/>
</dbReference>
<dbReference type="OrthoDB" id="5648334at2"/>
<keyword evidence="3" id="KW-1133">Transmembrane helix</keyword>
<dbReference type="AlphaFoldDB" id="A0A078KPJ5"/>
<sequence>MAGSKKIPITVRSSYGLYSDNEKAAVKKLYEKTKDHSKDELPPIPEKTKSEKNKRLAALRILVDKIVDQDKEVNPEGKDLDRFLLAREDGYFADYEADELDDESSADEEQSEVNDVRKLMKKISKESQRLLKSSPTRRIQIAKREAALRELLEKEEEESKAATIHKLREEREQLLLDTQLLATQRHRLPTMLSYYIAELGKTNPASFRFLTEEQKLRLENKLHQTYLAIYSQYQLDKSEGKSHLLAGHRDLLNLCSQRIEELWLQPNRGEKIDFQDDLNQEINLFTKALKYLGLTFLAAWIVEKVLQLIKKPTVIKDWMTEINGKRLYWVWGGGMLASIIAFLPATFYSAAQASDRLGAPSPVTGYMSWVLYFCRLGINSILLFKHTINGPWMSEEESKIPAWERFTTQLEQRIFAILNDLLWAPINMACFFWLKGAGTLGYVGNIATVILLTMDLVLSLIRHWHETTKHNKEMLEIDNEKAALRQKIEEHEALRDRARDLEEKAVYDAKIAELEEQLKDLQKMQAKAKFDWKYKELALVSDCCYALGLLLAFCVVICFFFPPASLAPMTVLIIGLIGAAACFLATTIYTAYNCHLERAKTKEQQQMAKDECAELLEKFKSTDDPNLRKQLYLEMRGLMAESDYQHRLARYQLVKSFVSVFIDVAFPAAVFSTIVFAPVGLSIWAIIGIVAAVAAVSWYFNNMVLKNVEPKPHELSEFNDEEYQAFEEAALENSGVSLDDVSEFLQPPEQGKATTSSSRFFDSAEPSASYFRLGPRRESSSDGELPDEGSSDEDDPLLGLSGSSSF</sequence>
<feature type="transmembrane region" description="Helical" evidence="3">
    <location>
        <begin position="568"/>
        <end position="592"/>
    </location>
</feature>
<dbReference type="Proteomes" id="UP000044071">
    <property type="component" value="Unassembled WGS sequence"/>
</dbReference>
<dbReference type="STRING" id="1034943.BN59_00597"/>
<evidence type="ECO:0000313" key="5">
    <source>
        <dbReference type="Proteomes" id="UP000044071"/>
    </source>
</evidence>
<dbReference type="EMBL" id="CCSB01000001">
    <property type="protein sequence ID" value="CDZ76330.1"/>
    <property type="molecule type" value="Genomic_DNA"/>
</dbReference>
<feature type="coiled-coil region" evidence="1">
    <location>
        <begin position="474"/>
        <end position="531"/>
    </location>
</feature>